<feature type="domain" description="Glycosyl transferase family 1" evidence="1">
    <location>
        <begin position="213"/>
        <end position="371"/>
    </location>
</feature>
<evidence type="ECO:0000313" key="3">
    <source>
        <dbReference type="EMBL" id="GGG80166.1"/>
    </source>
</evidence>
<comment type="caution">
    <text evidence="3">The sequence shown here is derived from an EMBL/GenBank/DDBJ whole genome shotgun (WGS) entry which is preliminary data.</text>
</comment>
<dbReference type="CDD" id="cd03794">
    <property type="entry name" value="GT4_WbuB-like"/>
    <property type="match status" value="1"/>
</dbReference>
<dbReference type="GO" id="GO:0016757">
    <property type="term" value="F:glycosyltransferase activity"/>
    <property type="evidence" value="ECO:0007669"/>
    <property type="project" value="InterPro"/>
</dbReference>
<sequence length="399" mass="45103">MKILYFYQYFSTPKGAWGTRVYEFAKEWVAAGHEVTVVTTIYSKSDLKASKIIEDQYFEGIHVKVINLKIDNKQTFVKRIWSFIAYSILSSYYALALKADVVVASSGPITVGLPGLMSKYLKRRKLVFETRDLWPEGAIELGIITNPLIKKLAYWFEKRCYEASSFIVTLSPGMTRNIQKRFDITYIDDVTNAANIPLFSTPVAFNGNGLVSKAYAVYTGNIGLVNNSHWLYNAAKVLQEKGRDDIKIVLIGEGQQREELEELAEKEGVTNFVRLGLMPKHELVGFVQNALVSLVPLMGTPVLDTSSPNKFFESLAAGVPVVQNTKGWMQDFLNEHKVGFTLDPNDENELANKLIWIKDHPLELAAMGDRALEVAQRYFDKDYLATKMLNILNHVHQNN</sequence>
<dbReference type="Pfam" id="PF13579">
    <property type="entry name" value="Glyco_trans_4_4"/>
    <property type="match status" value="1"/>
</dbReference>
<dbReference type="AlphaFoldDB" id="A0A917HIZ8"/>
<reference evidence="3" key="1">
    <citation type="journal article" date="2014" name="Int. J. Syst. Evol. Microbiol.">
        <title>Complete genome sequence of Corynebacterium casei LMG S-19264T (=DSM 44701T), isolated from a smear-ripened cheese.</title>
        <authorList>
            <consortium name="US DOE Joint Genome Institute (JGI-PGF)"/>
            <person name="Walter F."/>
            <person name="Albersmeier A."/>
            <person name="Kalinowski J."/>
            <person name="Ruckert C."/>
        </authorList>
    </citation>
    <scope>NUCLEOTIDE SEQUENCE</scope>
    <source>
        <strain evidence="3">CGMCC 1.12195</strain>
    </source>
</reference>
<feature type="domain" description="Glycosyltransferase subfamily 4-like N-terminal" evidence="2">
    <location>
        <begin position="18"/>
        <end position="180"/>
    </location>
</feature>
<dbReference type="PANTHER" id="PTHR12526">
    <property type="entry name" value="GLYCOSYLTRANSFERASE"/>
    <property type="match status" value="1"/>
</dbReference>
<dbReference type="Pfam" id="PF00534">
    <property type="entry name" value="Glycos_transf_1"/>
    <property type="match status" value="1"/>
</dbReference>
<name>A0A917HIZ8_9SPHI</name>
<dbReference type="PANTHER" id="PTHR12526:SF638">
    <property type="entry name" value="SPORE COAT PROTEIN SA"/>
    <property type="match status" value="1"/>
</dbReference>
<evidence type="ECO:0000259" key="2">
    <source>
        <dbReference type="Pfam" id="PF13579"/>
    </source>
</evidence>
<dbReference type="RefSeq" id="WP_188504872.1">
    <property type="nucleotide sequence ID" value="NZ_BMER01000001.1"/>
</dbReference>
<dbReference type="InterPro" id="IPR001296">
    <property type="entry name" value="Glyco_trans_1"/>
</dbReference>
<dbReference type="Proteomes" id="UP000660862">
    <property type="component" value="Unassembled WGS sequence"/>
</dbReference>
<gene>
    <name evidence="3" type="ORF">GCM10007415_10700</name>
</gene>
<protein>
    <submittedName>
        <fullName evidence="3">Glycosyltransferase WbuB</fullName>
    </submittedName>
</protein>
<dbReference type="SUPFAM" id="SSF53756">
    <property type="entry name" value="UDP-Glycosyltransferase/glycogen phosphorylase"/>
    <property type="match status" value="1"/>
</dbReference>
<dbReference type="EMBL" id="BMER01000001">
    <property type="protein sequence ID" value="GGG80166.1"/>
    <property type="molecule type" value="Genomic_DNA"/>
</dbReference>
<reference evidence="3" key="2">
    <citation type="submission" date="2020-09" db="EMBL/GenBank/DDBJ databases">
        <authorList>
            <person name="Sun Q."/>
            <person name="Zhou Y."/>
        </authorList>
    </citation>
    <scope>NUCLEOTIDE SEQUENCE</scope>
    <source>
        <strain evidence="3">CGMCC 1.12195</strain>
    </source>
</reference>
<proteinExistence type="predicted"/>
<accession>A0A917HIZ8</accession>
<organism evidence="3 4">
    <name type="scientific">Parapedobacter pyrenivorans</name>
    <dbReference type="NCBI Taxonomy" id="1305674"/>
    <lineage>
        <taxon>Bacteria</taxon>
        <taxon>Pseudomonadati</taxon>
        <taxon>Bacteroidota</taxon>
        <taxon>Sphingobacteriia</taxon>
        <taxon>Sphingobacteriales</taxon>
        <taxon>Sphingobacteriaceae</taxon>
        <taxon>Parapedobacter</taxon>
    </lineage>
</organism>
<evidence type="ECO:0000259" key="1">
    <source>
        <dbReference type="Pfam" id="PF00534"/>
    </source>
</evidence>
<dbReference type="Gene3D" id="3.40.50.2000">
    <property type="entry name" value="Glycogen Phosphorylase B"/>
    <property type="match status" value="2"/>
</dbReference>
<evidence type="ECO:0000313" key="4">
    <source>
        <dbReference type="Proteomes" id="UP000660862"/>
    </source>
</evidence>
<dbReference type="InterPro" id="IPR028098">
    <property type="entry name" value="Glyco_trans_4-like_N"/>
</dbReference>
<keyword evidence="4" id="KW-1185">Reference proteome</keyword>